<feature type="compositionally biased region" description="Polar residues" evidence="1">
    <location>
        <begin position="194"/>
        <end position="214"/>
    </location>
</feature>
<dbReference type="Proteomes" id="UP000489600">
    <property type="component" value="Unassembled WGS sequence"/>
</dbReference>
<evidence type="ECO:0000256" key="1">
    <source>
        <dbReference type="SAM" id="MobiDB-lite"/>
    </source>
</evidence>
<evidence type="ECO:0000313" key="3">
    <source>
        <dbReference type="EMBL" id="VVA97748.1"/>
    </source>
</evidence>
<proteinExistence type="predicted"/>
<dbReference type="GO" id="GO:0003682">
    <property type="term" value="F:chromatin binding"/>
    <property type="evidence" value="ECO:0007669"/>
    <property type="project" value="InterPro"/>
</dbReference>
<dbReference type="SUPFAM" id="SSF54928">
    <property type="entry name" value="RNA-binding domain, RBD"/>
    <property type="match status" value="1"/>
</dbReference>
<dbReference type="GO" id="GO:0003723">
    <property type="term" value="F:RNA binding"/>
    <property type="evidence" value="ECO:0007669"/>
    <property type="project" value="TreeGrafter"/>
</dbReference>
<dbReference type="PROSITE" id="PS51038">
    <property type="entry name" value="BAH"/>
    <property type="match status" value="1"/>
</dbReference>
<feature type="region of interest" description="Disordered" evidence="1">
    <location>
        <begin position="183"/>
        <end position="300"/>
    </location>
</feature>
<comment type="caution">
    <text evidence="3">The sequence shown here is derived from an EMBL/GenBank/DDBJ whole genome shotgun (WGS) entry which is preliminary data.</text>
</comment>
<feature type="compositionally biased region" description="Basic and acidic residues" evidence="1">
    <location>
        <begin position="215"/>
        <end position="237"/>
    </location>
</feature>
<name>A0A565B7Z8_9BRAS</name>
<dbReference type="Pfam" id="PF01426">
    <property type="entry name" value="BAH"/>
    <property type="match status" value="1"/>
</dbReference>
<dbReference type="OrthoDB" id="1896853at2759"/>
<dbReference type="AlphaFoldDB" id="A0A565B7Z8"/>
<dbReference type="FunFam" id="2.30.30.490:FF:000017">
    <property type="entry name" value="Bromo-adjacent homology (BAH) domain-containing protein"/>
    <property type="match status" value="1"/>
</dbReference>
<gene>
    <name evidence="3" type="ORF">ANE_LOCUS8193</name>
</gene>
<dbReference type="PANTHER" id="PTHR47073">
    <property type="entry name" value="PROTEIN ANTI-SILENCING 1"/>
    <property type="match status" value="1"/>
</dbReference>
<evidence type="ECO:0000313" key="4">
    <source>
        <dbReference type="Proteomes" id="UP000489600"/>
    </source>
</evidence>
<evidence type="ECO:0000259" key="2">
    <source>
        <dbReference type="PROSITE" id="PS51038"/>
    </source>
</evidence>
<sequence length="505" mass="57623">MLKSNGGKVVPYFKWGVKKGVGRTNKNVQFFESFTYEGIEYRLFDCAYFFVDGQCETSIGKLVRMYETSTGEKLVKVMWFFRPSDIRSFLGGYEPQWDELFLACGDEEGVYNINNVDAIIGKCNVLCDSEDQRNPRPSRNDLRNANYVFSRTFDTKRRIISKHFPDGIAGIGVEKLFNKIRDKQPLKPPYPSGAASTRSSPVKSLYSGSGSTKLGRNDNRDGKLISRPIPDRSDPLHVKKNPLYTESTSRDLKTKTRAVEKLHASGSSLDPHPSKKRKLKRNTPERDVFDDSAPQPREQRLVRNPPLVEKAPSQNIDKNSWYKKLPFEEELKAAMVKGRWLLIENLEPSFTSLEVEDLCRQAFNERVNAKMIPSSNLSSPHIGRALVIFGTTKAADYAMSRLTEGCLMLSDQRPLVGSRTVPKDIGECRSFTGHFSLVRKGWMSFEKRKAVATSHCAQSNHIVCHMALQWFGLQRKSELILKRLFKQQAKEINNIKSKKYQETRR</sequence>
<dbReference type="InterPro" id="IPR043151">
    <property type="entry name" value="BAH_sf"/>
</dbReference>
<feature type="domain" description="BAH" evidence="2">
    <location>
        <begin position="39"/>
        <end position="164"/>
    </location>
</feature>
<accession>A0A565B7Z8</accession>
<reference evidence="3" key="1">
    <citation type="submission" date="2019-07" db="EMBL/GenBank/DDBJ databases">
        <authorList>
            <person name="Dittberner H."/>
        </authorList>
    </citation>
    <scope>NUCLEOTIDE SEQUENCE [LARGE SCALE GENOMIC DNA]</scope>
</reference>
<protein>
    <recommendedName>
        <fullName evidence="2">BAH domain-containing protein</fullName>
    </recommendedName>
</protein>
<feature type="compositionally biased region" description="Basic and acidic residues" evidence="1">
    <location>
        <begin position="248"/>
        <end position="263"/>
    </location>
</feature>
<dbReference type="InterPro" id="IPR001025">
    <property type="entry name" value="BAH_dom"/>
</dbReference>
<dbReference type="InterPro" id="IPR035979">
    <property type="entry name" value="RBD_domain_sf"/>
</dbReference>
<dbReference type="EMBL" id="CABITT030000003">
    <property type="protein sequence ID" value="VVA97748.1"/>
    <property type="molecule type" value="Genomic_DNA"/>
</dbReference>
<dbReference type="Gene3D" id="2.30.30.490">
    <property type="match status" value="1"/>
</dbReference>
<dbReference type="PANTHER" id="PTHR47073:SF10">
    <property type="entry name" value="NUCLEIC ACID BINDING PROTEIN"/>
    <property type="match status" value="1"/>
</dbReference>
<keyword evidence="4" id="KW-1185">Reference proteome</keyword>
<organism evidence="3 4">
    <name type="scientific">Arabis nemorensis</name>
    <dbReference type="NCBI Taxonomy" id="586526"/>
    <lineage>
        <taxon>Eukaryota</taxon>
        <taxon>Viridiplantae</taxon>
        <taxon>Streptophyta</taxon>
        <taxon>Embryophyta</taxon>
        <taxon>Tracheophyta</taxon>
        <taxon>Spermatophyta</taxon>
        <taxon>Magnoliopsida</taxon>
        <taxon>eudicotyledons</taxon>
        <taxon>Gunneridae</taxon>
        <taxon>Pentapetalae</taxon>
        <taxon>rosids</taxon>
        <taxon>malvids</taxon>
        <taxon>Brassicales</taxon>
        <taxon>Brassicaceae</taxon>
        <taxon>Arabideae</taxon>
        <taxon>Arabis</taxon>
    </lineage>
</organism>